<comment type="caution">
    <text evidence="1">The sequence shown here is derived from an EMBL/GenBank/DDBJ whole genome shotgun (WGS) entry which is preliminary data.</text>
</comment>
<proteinExistence type="predicted"/>
<dbReference type="EMBL" id="JACEIK010005983">
    <property type="protein sequence ID" value="MCE0482575.1"/>
    <property type="molecule type" value="Genomic_DNA"/>
</dbReference>
<feature type="non-terminal residue" evidence="1">
    <location>
        <position position="62"/>
    </location>
</feature>
<reference evidence="1 2" key="1">
    <citation type="journal article" date="2021" name="BMC Genomics">
        <title>Datura genome reveals duplications of psychoactive alkaloid biosynthetic genes and high mutation rate following tissue culture.</title>
        <authorList>
            <person name="Rajewski A."/>
            <person name="Carter-House D."/>
            <person name="Stajich J."/>
            <person name="Litt A."/>
        </authorList>
    </citation>
    <scope>NUCLEOTIDE SEQUENCE [LARGE SCALE GENOMIC DNA]</scope>
    <source>
        <strain evidence="1">AR-01</strain>
    </source>
</reference>
<dbReference type="Proteomes" id="UP000823775">
    <property type="component" value="Unassembled WGS sequence"/>
</dbReference>
<name>A0ABS8VS15_DATST</name>
<protein>
    <submittedName>
        <fullName evidence="1">Uncharacterized protein</fullName>
    </submittedName>
</protein>
<gene>
    <name evidence="1" type="ORF">HAX54_041448</name>
</gene>
<evidence type="ECO:0000313" key="2">
    <source>
        <dbReference type="Proteomes" id="UP000823775"/>
    </source>
</evidence>
<evidence type="ECO:0000313" key="1">
    <source>
        <dbReference type="EMBL" id="MCE0482575.1"/>
    </source>
</evidence>
<keyword evidence="2" id="KW-1185">Reference proteome</keyword>
<accession>A0ABS8VS15</accession>
<organism evidence="1 2">
    <name type="scientific">Datura stramonium</name>
    <name type="common">Jimsonweed</name>
    <name type="synonym">Common thornapple</name>
    <dbReference type="NCBI Taxonomy" id="4076"/>
    <lineage>
        <taxon>Eukaryota</taxon>
        <taxon>Viridiplantae</taxon>
        <taxon>Streptophyta</taxon>
        <taxon>Embryophyta</taxon>
        <taxon>Tracheophyta</taxon>
        <taxon>Spermatophyta</taxon>
        <taxon>Magnoliopsida</taxon>
        <taxon>eudicotyledons</taxon>
        <taxon>Gunneridae</taxon>
        <taxon>Pentapetalae</taxon>
        <taxon>asterids</taxon>
        <taxon>lamiids</taxon>
        <taxon>Solanales</taxon>
        <taxon>Solanaceae</taxon>
        <taxon>Solanoideae</taxon>
        <taxon>Datureae</taxon>
        <taxon>Datura</taxon>
    </lineage>
</organism>
<sequence length="62" mass="7113">MKNPSDLKDENGFLFIEPKTTKVLSFNETLTVTKRKRGMGLPNSGFKRMEIHLHSHKLSAKK</sequence>